<name>A0A022QV67_ERYGU</name>
<dbReference type="Pfam" id="PF00581">
    <property type="entry name" value="Rhodanese"/>
    <property type="match status" value="1"/>
</dbReference>
<reference evidence="3 4" key="1">
    <citation type="journal article" date="2013" name="Proc. Natl. Acad. Sci. U.S.A.">
        <title>Fine-scale variation in meiotic recombination in Mimulus inferred from population shotgun sequencing.</title>
        <authorList>
            <person name="Hellsten U."/>
            <person name="Wright K.M."/>
            <person name="Jenkins J."/>
            <person name="Shu S."/>
            <person name="Yuan Y."/>
            <person name="Wessler S.R."/>
            <person name="Schmutz J."/>
            <person name="Willis J.H."/>
            <person name="Rokhsar D.S."/>
        </authorList>
    </citation>
    <scope>NUCLEOTIDE SEQUENCE [LARGE SCALE GENOMIC DNA]</scope>
    <source>
        <strain evidence="4">cv. DUN x IM62</strain>
    </source>
</reference>
<dbReference type="InterPro" id="IPR044684">
    <property type="entry name" value="STR17/STR18/HARC1-like"/>
</dbReference>
<evidence type="ECO:0000313" key="4">
    <source>
        <dbReference type="Proteomes" id="UP000030748"/>
    </source>
</evidence>
<protein>
    <recommendedName>
        <fullName evidence="2">Rhodanese domain-containing protein</fullName>
    </recommendedName>
</protein>
<dbReference type="SUPFAM" id="SSF52821">
    <property type="entry name" value="Rhodanese/Cell cycle control phosphatase"/>
    <property type="match status" value="1"/>
</dbReference>
<dbReference type="PANTHER" id="PTHR44542:SF12">
    <property type="entry name" value="THIOSULFATE SULFURTRANSFERASE 18"/>
    <property type="match status" value="1"/>
</dbReference>
<dbReference type="InterPro" id="IPR001763">
    <property type="entry name" value="Rhodanese-like_dom"/>
</dbReference>
<organism evidence="3 4">
    <name type="scientific">Erythranthe guttata</name>
    <name type="common">Yellow monkey flower</name>
    <name type="synonym">Mimulus guttatus</name>
    <dbReference type="NCBI Taxonomy" id="4155"/>
    <lineage>
        <taxon>Eukaryota</taxon>
        <taxon>Viridiplantae</taxon>
        <taxon>Streptophyta</taxon>
        <taxon>Embryophyta</taxon>
        <taxon>Tracheophyta</taxon>
        <taxon>Spermatophyta</taxon>
        <taxon>Magnoliopsida</taxon>
        <taxon>eudicotyledons</taxon>
        <taxon>Gunneridae</taxon>
        <taxon>Pentapetalae</taxon>
        <taxon>asterids</taxon>
        <taxon>lamiids</taxon>
        <taxon>Lamiales</taxon>
        <taxon>Phrymaceae</taxon>
        <taxon>Erythranthe</taxon>
    </lineage>
</organism>
<dbReference type="PhylomeDB" id="A0A022QV67"/>
<proteinExistence type="predicted"/>
<keyword evidence="1" id="KW-0732">Signal</keyword>
<gene>
    <name evidence="3" type="ORF">MIMGU_mgv1a021411mg</name>
</gene>
<dbReference type="PROSITE" id="PS50206">
    <property type="entry name" value="RHODANESE_3"/>
    <property type="match status" value="1"/>
</dbReference>
<dbReference type="AlphaFoldDB" id="A0A022QV67"/>
<feature type="chain" id="PRO_5001504557" description="Rhodanese domain-containing protein" evidence="1">
    <location>
        <begin position="24"/>
        <end position="77"/>
    </location>
</feature>
<dbReference type="Gene3D" id="3.40.250.10">
    <property type="entry name" value="Rhodanese-like domain"/>
    <property type="match status" value="1"/>
</dbReference>
<dbReference type="eggNOG" id="KOG1530">
    <property type="taxonomic scope" value="Eukaryota"/>
</dbReference>
<evidence type="ECO:0000313" key="3">
    <source>
        <dbReference type="EMBL" id="EYU30415.1"/>
    </source>
</evidence>
<dbReference type="PANTHER" id="PTHR44542">
    <property type="entry name" value="THIOSULFATE SULFURTRANSFERASE 18"/>
    <property type="match status" value="1"/>
</dbReference>
<dbReference type="STRING" id="4155.A0A022QV67"/>
<feature type="domain" description="Rhodanese" evidence="2">
    <location>
        <begin position="38"/>
        <end position="67"/>
    </location>
</feature>
<dbReference type="Proteomes" id="UP000030748">
    <property type="component" value="Unassembled WGS sequence"/>
</dbReference>
<dbReference type="GO" id="GO:0003824">
    <property type="term" value="F:catalytic activity"/>
    <property type="evidence" value="ECO:0007669"/>
    <property type="project" value="InterPro"/>
</dbReference>
<keyword evidence="4" id="KW-1185">Reference proteome</keyword>
<dbReference type="InterPro" id="IPR036873">
    <property type="entry name" value="Rhodanese-like_dom_sf"/>
</dbReference>
<evidence type="ECO:0000256" key="1">
    <source>
        <dbReference type="SAM" id="SignalP"/>
    </source>
</evidence>
<accession>A0A022QV67</accession>
<feature type="signal peptide" evidence="1">
    <location>
        <begin position="1"/>
        <end position="23"/>
    </location>
</feature>
<evidence type="ECO:0000259" key="2">
    <source>
        <dbReference type="PROSITE" id="PS50206"/>
    </source>
</evidence>
<dbReference type="EMBL" id="KI631062">
    <property type="protein sequence ID" value="EYU30415.1"/>
    <property type="molecule type" value="Genomic_DNA"/>
</dbReference>
<sequence length="77" mass="8751">MTMFKAVFQCGFLLNFVIICSLGAEVVTIDVHAVKKLLSQGHLYIDVRTEEEFKNGHLENAFNIPYMFNTPQGNIIM</sequence>
<dbReference type="CDD" id="cd00158">
    <property type="entry name" value="RHOD"/>
    <property type="match status" value="1"/>
</dbReference>